<gene>
    <name evidence="2" type="ORF">GCM10022278_00210</name>
</gene>
<accession>A0ABP7NF12</accession>
<proteinExistence type="predicted"/>
<dbReference type="EMBL" id="BAABBO010000001">
    <property type="protein sequence ID" value="GAA3944995.1"/>
    <property type="molecule type" value="Genomic_DNA"/>
</dbReference>
<reference evidence="3" key="1">
    <citation type="journal article" date="2019" name="Int. J. Syst. Evol. Microbiol.">
        <title>The Global Catalogue of Microorganisms (GCM) 10K type strain sequencing project: providing services to taxonomists for standard genome sequencing and annotation.</title>
        <authorList>
            <consortium name="The Broad Institute Genomics Platform"/>
            <consortium name="The Broad Institute Genome Sequencing Center for Infectious Disease"/>
            <person name="Wu L."/>
            <person name="Ma J."/>
        </authorList>
    </citation>
    <scope>NUCLEOTIDE SEQUENCE [LARGE SCALE GENOMIC DNA]</scope>
    <source>
        <strain evidence="3">JCM 17555</strain>
    </source>
</reference>
<keyword evidence="3" id="KW-1185">Reference proteome</keyword>
<comment type="caution">
    <text evidence="2">The sequence shown here is derived from an EMBL/GenBank/DDBJ whole genome shotgun (WGS) entry which is preliminary data.</text>
</comment>
<evidence type="ECO:0000313" key="2">
    <source>
        <dbReference type="EMBL" id="GAA3944995.1"/>
    </source>
</evidence>
<dbReference type="RefSeq" id="WP_344802043.1">
    <property type="nucleotide sequence ID" value="NZ_BAABBO010000001.1"/>
</dbReference>
<sequence>MSPYAQDEAHRQRCLAALGIDGSALRADLYAVRSRAPQAQPADVSGKIAPVSIAAVRQIVVADESAPKATRPGARQKQSEVEAPSEAASVPQPALDSFSMTACQNGLHWFGVFSGEQKSSEYKAQRTLFQSICRQFGDQPASGDASPANFEPGLVTVFQWPPLKPSVLALLGGVDQLAMYRRCIAERLPELMAMPELTASTRRPTALLFGADLDTPESGSAAGVLEDEHCLFWREILTMPEETLRKPEKLAEQVGPRIVLLPPLSRLLADFDLRRSVQTVLLLLSPRRLSAKRT</sequence>
<evidence type="ECO:0000313" key="3">
    <source>
        <dbReference type="Proteomes" id="UP001501337"/>
    </source>
</evidence>
<feature type="region of interest" description="Disordered" evidence="1">
    <location>
        <begin position="65"/>
        <end position="90"/>
    </location>
</feature>
<name>A0ABP7NF12_9GAMM</name>
<protein>
    <submittedName>
        <fullName evidence="2">Uncharacterized protein</fullName>
    </submittedName>
</protein>
<dbReference type="Proteomes" id="UP001501337">
    <property type="component" value="Unassembled WGS sequence"/>
</dbReference>
<organism evidence="2 3">
    <name type="scientific">Allohahella marinimesophila</name>
    <dbReference type="NCBI Taxonomy" id="1054972"/>
    <lineage>
        <taxon>Bacteria</taxon>
        <taxon>Pseudomonadati</taxon>
        <taxon>Pseudomonadota</taxon>
        <taxon>Gammaproteobacteria</taxon>
        <taxon>Oceanospirillales</taxon>
        <taxon>Hahellaceae</taxon>
        <taxon>Allohahella</taxon>
    </lineage>
</organism>
<evidence type="ECO:0000256" key="1">
    <source>
        <dbReference type="SAM" id="MobiDB-lite"/>
    </source>
</evidence>